<name>A0A1G9CDY9_9FIRM</name>
<protein>
    <recommendedName>
        <fullName evidence="4">DUF2953 domain-containing protein</fullName>
    </recommendedName>
</protein>
<evidence type="ECO:0000313" key="2">
    <source>
        <dbReference type="EMBL" id="SDK49852.1"/>
    </source>
</evidence>
<dbReference type="AlphaFoldDB" id="A0A1G9CDY9"/>
<accession>A0A1G9CDY9</accession>
<dbReference type="EMBL" id="FNFP01000002">
    <property type="protein sequence ID" value="SDK49852.1"/>
    <property type="molecule type" value="Genomic_DNA"/>
</dbReference>
<dbReference type="OrthoDB" id="1953500at2"/>
<feature type="transmembrane region" description="Helical" evidence="1">
    <location>
        <begin position="6"/>
        <end position="24"/>
    </location>
</feature>
<dbReference type="InterPro" id="IPR021338">
    <property type="entry name" value="DUF2953"/>
</dbReference>
<keyword evidence="1" id="KW-1133">Transmembrane helix</keyword>
<gene>
    <name evidence="2" type="ORF">SAMN05660472_01437</name>
</gene>
<reference evidence="2 3" key="1">
    <citation type="submission" date="2016-10" db="EMBL/GenBank/DDBJ databases">
        <authorList>
            <person name="de Groot N.N."/>
        </authorList>
    </citation>
    <scope>NUCLEOTIDE SEQUENCE [LARGE SCALE GENOMIC DNA]</scope>
    <source>
        <strain evidence="2 3">DSM 18346</strain>
    </source>
</reference>
<evidence type="ECO:0008006" key="4">
    <source>
        <dbReference type="Google" id="ProtNLM"/>
    </source>
</evidence>
<organism evidence="2 3">
    <name type="scientific">Natronincola ferrireducens</name>
    <dbReference type="NCBI Taxonomy" id="393762"/>
    <lineage>
        <taxon>Bacteria</taxon>
        <taxon>Bacillati</taxon>
        <taxon>Bacillota</taxon>
        <taxon>Clostridia</taxon>
        <taxon>Peptostreptococcales</taxon>
        <taxon>Natronincolaceae</taxon>
        <taxon>Natronincola</taxon>
    </lineage>
</organism>
<keyword evidence="3" id="KW-1185">Reference proteome</keyword>
<keyword evidence="1" id="KW-0472">Membrane</keyword>
<proteinExistence type="predicted"/>
<dbReference type="RefSeq" id="WP_090552731.1">
    <property type="nucleotide sequence ID" value="NZ_FNFP01000002.1"/>
</dbReference>
<dbReference type="STRING" id="393762.SAMN05660472_01437"/>
<evidence type="ECO:0000313" key="3">
    <source>
        <dbReference type="Proteomes" id="UP000198718"/>
    </source>
</evidence>
<sequence length="223" mass="25517">MLYYLLIGFVTFLTLFIGILFVNIKIDLGMMRKGENDEINIRISALKELIKYETTIPFVDFFDGGRSIIRARIYKKAKIARTEASLSGEEGQNEGLNFDEIKAGIDLIKYFYRRYWKVYQYINRKIIIHQIQWCTEIGLEDAAVTAIASGFLWAIKSNIIVFLKTGFTLKDIQINVIPCYASEKLTTTFHCIVTLKIGYIINAGIKMLLIKLKGGGKFERASN</sequence>
<dbReference type="Pfam" id="PF11167">
    <property type="entry name" value="DUF2953"/>
    <property type="match status" value="1"/>
</dbReference>
<evidence type="ECO:0000256" key="1">
    <source>
        <dbReference type="SAM" id="Phobius"/>
    </source>
</evidence>
<keyword evidence="1" id="KW-0812">Transmembrane</keyword>
<dbReference type="Proteomes" id="UP000198718">
    <property type="component" value="Unassembled WGS sequence"/>
</dbReference>